<name>A0A4C1SYY1_EUMVA</name>
<evidence type="ECO:0000256" key="1">
    <source>
        <dbReference type="SAM" id="MobiDB-lite"/>
    </source>
</evidence>
<dbReference type="Proteomes" id="UP000299102">
    <property type="component" value="Unassembled WGS sequence"/>
</dbReference>
<evidence type="ECO:0000313" key="3">
    <source>
        <dbReference type="Proteomes" id="UP000299102"/>
    </source>
</evidence>
<proteinExistence type="predicted"/>
<organism evidence="2 3">
    <name type="scientific">Eumeta variegata</name>
    <name type="common">Bagworm moth</name>
    <name type="synonym">Eumeta japonica</name>
    <dbReference type="NCBI Taxonomy" id="151549"/>
    <lineage>
        <taxon>Eukaryota</taxon>
        <taxon>Metazoa</taxon>
        <taxon>Ecdysozoa</taxon>
        <taxon>Arthropoda</taxon>
        <taxon>Hexapoda</taxon>
        <taxon>Insecta</taxon>
        <taxon>Pterygota</taxon>
        <taxon>Neoptera</taxon>
        <taxon>Endopterygota</taxon>
        <taxon>Lepidoptera</taxon>
        <taxon>Glossata</taxon>
        <taxon>Ditrysia</taxon>
        <taxon>Tineoidea</taxon>
        <taxon>Psychidae</taxon>
        <taxon>Oiketicinae</taxon>
        <taxon>Eumeta</taxon>
    </lineage>
</organism>
<gene>
    <name evidence="2" type="ORF">EVAR_96661_1</name>
</gene>
<evidence type="ECO:0000313" key="2">
    <source>
        <dbReference type="EMBL" id="GBP07409.1"/>
    </source>
</evidence>
<accession>A0A4C1SYY1</accession>
<sequence>MEVNVRLLAGDKITCELLHQRARPTRVAASCVNSLRRRISSGVAVTTGYSRLRTRLTAPSISSFLSSCLLWRCCFNNRLVHGFTANLHNIAGGKNVAAHSLQQFCCRMSGALDSPQKLMVLVMLSNKTSFIGIINKLRIADSDAVLNFSIKFSAAARDLLKASHQPNLTRKRIYEENEKQEYGEDDDREDALSLEEIRK</sequence>
<reference evidence="2 3" key="1">
    <citation type="journal article" date="2019" name="Commun. Biol.">
        <title>The bagworm genome reveals a unique fibroin gene that provides high tensile strength.</title>
        <authorList>
            <person name="Kono N."/>
            <person name="Nakamura H."/>
            <person name="Ohtoshi R."/>
            <person name="Tomita M."/>
            <person name="Numata K."/>
            <person name="Arakawa K."/>
        </authorList>
    </citation>
    <scope>NUCLEOTIDE SEQUENCE [LARGE SCALE GENOMIC DNA]</scope>
</reference>
<dbReference type="EMBL" id="BGZK01004178">
    <property type="protein sequence ID" value="GBP07409.1"/>
    <property type="molecule type" value="Genomic_DNA"/>
</dbReference>
<feature type="region of interest" description="Disordered" evidence="1">
    <location>
        <begin position="171"/>
        <end position="199"/>
    </location>
</feature>
<keyword evidence="3" id="KW-1185">Reference proteome</keyword>
<comment type="caution">
    <text evidence="2">The sequence shown here is derived from an EMBL/GenBank/DDBJ whole genome shotgun (WGS) entry which is preliminary data.</text>
</comment>
<dbReference type="AlphaFoldDB" id="A0A4C1SYY1"/>
<feature type="compositionally biased region" description="Acidic residues" evidence="1">
    <location>
        <begin position="183"/>
        <end position="193"/>
    </location>
</feature>
<feature type="compositionally biased region" description="Basic and acidic residues" evidence="1">
    <location>
        <begin position="172"/>
        <end position="182"/>
    </location>
</feature>
<protein>
    <submittedName>
        <fullName evidence="2">Uncharacterized protein</fullName>
    </submittedName>
</protein>